<organism evidence="15 16">
    <name type="scientific">Hirschia baltica (strain ATCC 49814 / DSM 5838 / IFAM 1418)</name>
    <dbReference type="NCBI Taxonomy" id="582402"/>
    <lineage>
        <taxon>Bacteria</taxon>
        <taxon>Pseudomonadati</taxon>
        <taxon>Pseudomonadota</taxon>
        <taxon>Alphaproteobacteria</taxon>
        <taxon>Hyphomonadales</taxon>
        <taxon>Hyphomonadaceae</taxon>
        <taxon>Hirschia</taxon>
    </lineage>
</organism>
<evidence type="ECO:0000256" key="2">
    <source>
        <dbReference type="ARBA" id="ARBA00004651"/>
    </source>
</evidence>
<dbReference type="PANTHER" id="PTHR30529:SF1">
    <property type="entry name" value="CYTOCHROME B561 HOMOLOG 2"/>
    <property type="match status" value="1"/>
</dbReference>
<accession>C6XI31</accession>
<evidence type="ECO:0000256" key="3">
    <source>
        <dbReference type="ARBA" id="ARBA00022448"/>
    </source>
</evidence>
<dbReference type="SMART" id="SM00867">
    <property type="entry name" value="YceI"/>
    <property type="match status" value="1"/>
</dbReference>
<keyword evidence="9 13" id="KW-1133">Transmembrane helix</keyword>
<dbReference type="eggNOG" id="COG2353">
    <property type="taxonomic scope" value="Bacteria"/>
</dbReference>
<dbReference type="STRING" id="582402.Hbal_1165"/>
<name>C6XI31_HIRBI</name>
<feature type="transmembrane region" description="Helical" evidence="13">
    <location>
        <begin position="154"/>
        <end position="174"/>
    </location>
</feature>
<evidence type="ECO:0000256" key="1">
    <source>
        <dbReference type="ARBA" id="ARBA00001970"/>
    </source>
</evidence>
<evidence type="ECO:0000256" key="7">
    <source>
        <dbReference type="ARBA" id="ARBA00022723"/>
    </source>
</evidence>
<dbReference type="RefSeq" id="WP_015827007.1">
    <property type="nucleotide sequence ID" value="NC_012982.1"/>
</dbReference>
<dbReference type="SUPFAM" id="SSF101874">
    <property type="entry name" value="YceI-like"/>
    <property type="match status" value="1"/>
</dbReference>
<keyword evidence="11 13" id="KW-0472">Membrane</keyword>
<keyword evidence="8" id="KW-0249">Electron transport</keyword>
<gene>
    <name evidence="15" type="ordered locus">Hbal_1165</name>
</gene>
<evidence type="ECO:0000256" key="5">
    <source>
        <dbReference type="ARBA" id="ARBA00022617"/>
    </source>
</evidence>
<feature type="transmembrane region" description="Helical" evidence="13">
    <location>
        <begin position="90"/>
        <end position="109"/>
    </location>
</feature>
<evidence type="ECO:0000313" key="16">
    <source>
        <dbReference type="Proteomes" id="UP000002745"/>
    </source>
</evidence>
<dbReference type="InterPro" id="IPR052168">
    <property type="entry name" value="Cytochrome_b561_oxidase"/>
</dbReference>
<comment type="similarity">
    <text evidence="12">Belongs to the cytochrome b561 family.</text>
</comment>
<proteinExistence type="inferred from homology"/>
<dbReference type="InterPro" id="IPR036761">
    <property type="entry name" value="TTHA0802/YceI-like_sf"/>
</dbReference>
<dbReference type="SUPFAM" id="SSF81342">
    <property type="entry name" value="Transmembrane di-heme cytochromes"/>
    <property type="match status" value="1"/>
</dbReference>
<keyword evidence="16" id="KW-1185">Reference proteome</keyword>
<comment type="subcellular location">
    <subcellularLocation>
        <location evidence="2">Cell membrane</location>
        <topology evidence="2">Multi-pass membrane protein</topology>
    </subcellularLocation>
</comment>
<evidence type="ECO:0000259" key="14">
    <source>
        <dbReference type="SMART" id="SM00867"/>
    </source>
</evidence>
<keyword evidence="10" id="KW-0408">Iron</keyword>
<dbReference type="InterPro" id="IPR011577">
    <property type="entry name" value="Cyt_b561_bac/Ni-Hgenase"/>
</dbReference>
<keyword evidence="3" id="KW-0813">Transport</keyword>
<dbReference type="GO" id="GO:0022904">
    <property type="term" value="P:respiratory electron transport chain"/>
    <property type="evidence" value="ECO:0007669"/>
    <property type="project" value="InterPro"/>
</dbReference>
<dbReference type="HOGENOM" id="CLU_050495_0_0_5"/>
<feature type="transmembrane region" description="Helical" evidence="13">
    <location>
        <begin position="202"/>
        <end position="223"/>
    </location>
</feature>
<dbReference type="Gene3D" id="2.40.128.110">
    <property type="entry name" value="Lipid/polyisoprenoid-binding, YceI-like"/>
    <property type="match status" value="1"/>
</dbReference>
<evidence type="ECO:0000256" key="11">
    <source>
        <dbReference type="ARBA" id="ARBA00023136"/>
    </source>
</evidence>
<dbReference type="Proteomes" id="UP000002745">
    <property type="component" value="Chromosome"/>
</dbReference>
<dbReference type="InterPro" id="IPR007372">
    <property type="entry name" value="Lipid/polyisoprenoid-bd_YceI"/>
</dbReference>
<dbReference type="GO" id="GO:0009055">
    <property type="term" value="F:electron transfer activity"/>
    <property type="evidence" value="ECO:0007669"/>
    <property type="project" value="InterPro"/>
</dbReference>
<dbReference type="GO" id="GO:0046872">
    <property type="term" value="F:metal ion binding"/>
    <property type="evidence" value="ECO:0007669"/>
    <property type="project" value="UniProtKB-KW"/>
</dbReference>
<evidence type="ECO:0000256" key="9">
    <source>
        <dbReference type="ARBA" id="ARBA00022989"/>
    </source>
</evidence>
<dbReference type="OrthoDB" id="1247465at2"/>
<dbReference type="Pfam" id="PF01292">
    <property type="entry name" value="Ni_hydr_CYTB"/>
    <property type="match status" value="1"/>
</dbReference>
<comment type="cofactor">
    <cofactor evidence="1">
        <name>heme b</name>
        <dbReference type="ChEBI" id="CHEBI:60344"/>
    </cofactor>
</comment>
<evidence type="ECO:0000256" key="8">
    <source>
        <dbReference type="ARBA" id="ARBA00022982"/>
    </source>
</evidence>
<dbReference type="GO" id="GO:0005886">
    <property type="term" value="C:plasma membrane"/>
    <property type="evidence" value="ECO:0007669"/>
    <property type="project" value="UniProtKB-SubCell"/>
</dbReference>
<feature type="transmembrane region" description="Helical" evidence="13">
    <location>
        <begin position="53"/>
        <end position="70"/>
    </location>
</feature>
<keyword evidence="6 13" id="KW-0812">Transmembrane</keyword>
<feature type="domain" description="Lipid/polyisoprenoid-binding YceI-like" evidence="14">
    <location>
        <begin position="247"/>
        <end position="406"/>
    </location>
</feature>
<reference evidence="16" key="1">
    <citation type="journal article" date="2011" name="J. Bacteriol.">
        <title>Genome sequences of eight morphologically diverse alphaproteobacteria.</title>
        <authorList>
            <consortium name="US DOE Joint Genome Institute"/>
            <person name="Brown P.J."/>
            <person name="Kysela D.T."/>
            <person name="Buechlein A."/>
            <person name="Hemmerich C."/>
            <person name="Brun Y.V."/>
        </authorList>
    </citation>
    <scope>NUCLEOTIDE SEQUENCE [LARGE SCALE GENOMIC DNA]</scope>
    <source>
        <strain evidence="16">ATCC 49814 / DSM 5838 / IFAM 1418</strain>
    </source>
</reference>
<dbReference type="GO" id="GO:0020037">
    <property type="term" value="F:heme binding"/>
    <property type="evidence" value="ECO:0007669"/>
    <property type="project" value="TreeGrafter"/>
</dbReference>
<sequence>MSLMKHRYSAVAIALHWILAFAIIGMIALGWYMGDLPRTSAIRGDLYQLHKSIGVSILVLTVARILWRVMNKPPEEVPMEHTQALIAKAVHIGFYGLMILMPLTGWMLVSASTHGLPTIIYNTFSWPHLPILPNLTEETKHAIDPFLENAHSKLAWVAIVLLGLHVAGALKHQFIDKDGLMARMLPGIFGSTDGVAQPAKGVLVAFGGAAAFFAVIVGLGMFIGNADAKPAPNETPQQQAPVEIIPNWEINKEESTIGFSGIYNKKPFEGQFESWTAKINYDPDTMQAAQIEVIVDTASAKTGDTYSDKSLVGTDFFDVKTYPEARFAANGVFATDDGLELTAVLTLKGQDFPIRMPFTLDIADGSAVMNSSFALDRVSLGLGVENDPNAEWISQTIDMNVKIVASRLN</sequence>
<keyword evidence="4" id="KW-1003">Cell membrane</keyword>
<keyword evidence="7" id="KW-0479">Metal-binding</keyword>
<dbReference type="eggNOG" id="COG3038">
    <property type="taxonomic scope" value="Bacteria"/>
</dbReference>
<keyword evidence="5" id="KW-0349">Heme</keyword>
<dbReference type="InterPro" id="IPR016174">
    <property type="entry name" value="Di-haem_cyt_TM"/>
</dbReference>
<evidence type="ECO:0000256" key="6">
    <source>
        <dbReference type="ARBA" id="ARBA00022692"/>
    </source>
</evidence>
<protein>
    <submittedName>
        <fullName evidence="15">Cytochrome B561</fullName>
    </submittedName>
</protein>
<evidence type="ECO:0000256" key="12">
    <source>
        <dbReference type="ARBA" id="ARBA00037975"/>
    </source>
</evidence>
<evidence type="ECO:0000256" key="10">
    <source>
        <dbReference type="ARBA" id="ARBA00023004"/>
    </source>
</evidence>
<dbReference type="KEGG" id="hba:Hbal_1165"/>
<evidence type="ECO:0000256" key="4">
    <source>
        <dbReference type="ARBA" id="ARBA00022475"/>
    </source>
</evidence>
<feature type="transmembrane region" description="Helical" evidence="13">
    <location>
        <begin position="12"/>
        <end position="33"/>
    </location>
</feature>
<dbReference type="Pfam" id="PF04264">
    <property type="entry name" value="YceI"/>
    <property type="match status" value="1"/>
</dbReference>
<dbReference type="EMBL" id="CP001678">
    <property type="protein sequence ID" value="ACT58857.1"/>
    <property type="molecule type" value="Genomic_DNA"/>
</dbReference>
<dbReference type="PANTHER" id="PTHR30529">
    <property type="entry name" value="CYTOCHROME B561"/>
    <property type="match status" value="1"/>
</dbReference>
<evidence type="ECO:0000256" key="13">
    <source>
        <dbReference type="SAM" id="Phobius"/>
    </source>
</evidence>
<dbReference type="Gene3D" id="1.20.950.20">
    <property type="entry name" value="Transmembrane di-heme cytochromes, Chain C"/>
    <property type="match status" value="1"/>
</dbReference>
<dbReference type="AlphaFoldDB" id="C6XI31"/>
<evidence type="ECO:0000313" key="15">
    <source>
        <dbReference type="EMBL" id="ACT58857.1"/>
    </source>
</evidence>